<dbReference type="Gene3D" id="3.40.50.150">
    <property type="entry name" value="Vaccinia Virus protein VP39"/>
    <property type="match status" value="1"/>
</dbReference>
<comment type="caution">
    <text evidence="4">The sequence shown here is derived from an EMBL/GenBank/DDBJ whole genome shotgun (WGS) entry which is preliminary data.</text>
</comment>
<gene>
    <name evidence="4" type="ORF">CJ255_07710</name>
</gene>
<organism evidence="4 5">
    <name type="scientific">Candidatus Viridilinea mediisalina</name>
    <dbReference type="NCBI Taxonomy" id="2024553"/>
    <lineage>
        <taxon>Bacteria</taxon>
        <taxon>Bacillati</taxon>
        <taxon>Chloroflexota</taxon>
        <taxon>Chloroflexia</taxon>
        <taxon>Chloroflexales</taxon>
        <taxon>Chloroflexineae</taxon>
        <taxon>Oscillochloridaceae</taxon>
        <taxon>Candidatus Viridilinea</taxon>
    </lineage>
</organism>
<proteinExistence type="predicted"/>
<name>A0A2A6RKI3_9CHLR</name>
<dbReference type="EMBL" id="NQWI01000025">
    <property type="protein sequence ID" value="PDW03624.1"/>
    <property type="molecule type" value="Genomic_DNA"/>
</dbReference>
<accession>A0A2A6RKI3</accession>
<keyword evidence="2" id="KW-0808">Transferase</keyword>
<dbReference type="GO" id="GO:0032259">
    <property type="term" value="P:methylation"/>
    <property type="evidence" value="ECO:0007669"/>
    <property type="project" value="UniProtKB-KW"/>
</dbReference>
<dbReference type="InterPro" id="IPR002941">
    <property type="entry name" value="DNA_methylase_N4/N6"/>
</dbReference>
<evidence type="ECO:0000256" key="1">
    <source>
        <dbReference type="ARBA" id="ARBA00022603"/>
    </source>
</evidence>
<evidence type="ECO:0000256" key="2">
    <source>
        <dbReference type="ARBA" id="ARBA00022679"/>
    </source>
</evidence>
<keyword evidence="1 4" id="KW-0489">Methyltransferase</keyword>
<protein>
    <submittedName>
        <fullName evidence="4">DNA modification methylase</fullName>
    </submittedName>
</protein>
<dbReference type="REBASE" id="279008">
    <property type="entry name" value="M.Cba153FORF7710P"/>
</dbReference>
<keyword evidence="5" id="KW-1185">Reference proteome</keyword>
<dbReference type="GO" id="GO:0008170">
    <property type="term" value="F:N-methyltransferase activity"/>
    <property type="evidence" value="ECO:0007669"/>
    <property type="project" value="InterPro"/>
</dbReference>
<dbReference type="GO" id="GO:0003677">
    <property type="term" value="F:DNA binding"/>
    <property type="evidence" value="ECO:0007669"/>
    <property type="project" value="InterPro"/>
</dbReference>
<dbReference type="Pfam" id="PF01555">
    <property type="entry name" value="N6_N4_Mtase"/>
    <property type="match status" value="1"/>
</dbReference>
<feature type="domain" description="DNA methylase N-4/N-6" evidence="3">
    <location>
        <begin position="105"/>
        <end position="242"/>
    </location>
</feature>
<evidence type="ECO:0000259" key="3">
    <source>
        <dbReference type="Pfam" id="PF01555"/>
    </source>
</evidence>
<dbReference type="OrthoDB" id="583649at2"/>
<dbReference type="InterPro" id="IPR029063">
    <property type="entry name" value="SAM-dependent_MTases_sf"/>
</dbReference>
<sequence length="243" mass="27446">MGKPWKQCELLWDNGMSSENTNKKRVVKNGIATSNVIQSAHVTGNEDVFPQILQLHVPIGSIVADVTWGKGVFWKNVSKEDYIVRASDLKTGVDCRRLPYADGEIDCVVLDPPYMEGLLRNNVDHLGATGTYAAFRESYSNGKAVDGEPKWHDAVLDLYYKAADEAYRVLRKKGVFIVKCQDEVSAGKQRLTHVEIINEYEKKGFVPKDLFVVVRKNAASVSRMVKQLHARKNHSYFLVFIKK</sequence>
<reference evidence="5" key="1">
    <citation type="submission" date="2017-08" db="EMBL/GenBank/DDBJ databases">
        <authorList>
            <person name="Grouzdev D.S."/>
            <person name="Gaisin V.A."/>
            <person name="Rysina M.S."/>
            <person name="Gorlenko V.M."/>
        </authorList>
    </citation>
    <scope>NUCLEOTIDE SEQUENCE [LARGE SCALE GENOMIC DNA]</scope>
    <source>
        <strain evidence="5">Kir15-3F</strain>
    </source>
</reference>
<evidence type="ECO:0000313" key="4">
    <source>
        <dbReference type="EMBL" id="PDW03624.1"/>
    </source>
</evidence>
<dbReference type="Proteomes" id="UP000220527">
    <property type="component" value="Unassembled WGS sequence"/>
</dbReference>
<dbReference type="AlphaFoldDB" id="A0A2A6RKI3"/>
<dbReference type="SUPFAM" id="SSF53335">
    <property type="entry name" value="S-adenosyl-L-methionine-dependent methyltransferases"/>
    <property type="match status" value="1"/>
</dbReference>
<evidence type="ECO:0000313" key="5">
    <source>
        <dbReference type="Proteomes" id="UP000220527"/>
    </source>
</evidence>